<dbReference type="EMBL" id="JAMKOV010000077">
    <property type="protein sequence ID" value="KAI8034271.1"/>
    <property type="molecule type" value="Genomic_DNA"/>
</dbReference>
<sequence length="293" mass="32279">MTTLVPTGMWPPSGGHCRTAGHCRDRRIQSQRFLDHAIQIRQRSEISGDHGPVQIPTVVLLQLLEQPLLHCLMAREQIQTEGHRRSGGIVALKDEGVYLIADLVVGQRLSIQGGMQQSVQQCVTLVWLLILVLVSLLGQSETALLYNSIGELMKAVDACSLFLESTGPAQPKELGKQKMRSHEPSGQDVRQTKRVFKIVHHLGIRISLGVHTHPHGRFGDDVQSSQTHVGIDVYGLLASGQGFQTPHQLAALPVKDLHELLQDAEVKRRRDDLAHRVPLLAAAQEQSVAQPTT</sequence>
<organism evidence="1 2">
    <name type="scientific">Drosophila gunungcola</name>
    <name type="common">fruit fly</name>
    <dbReference type="NCBI Taxonomy" id="103775"/>
    <lineage>
        <taxon>Eukaryota</taxon>
        <taxon>Metazoa</taxon>
        <taxon>Ecdysozoa</taxon>
        <taxon>Arthropoda</taxon>
        <taxon>Hexapoda</taxon>
        <taxon>Insecta</taxon>
        <taxon>Pterygota</taxon>
        <taxon>Neoptera</taxon>
        <taxon>Endopterygota</taxon>
        <taxon>Diptera</taxon>
        <taxon>Brachycera</taxon>
        <taxon>Muscomorpha</taxon>
        <taxon>Ephydroidea</taxon>
        <taxon>Drosophilidae</taxon>
        <taxon>Drosophila</taxon>
        <taxon>Sophophora</taxon>
    </lineage>
</organism>
<name>A0A9P9YCA9_9MUSC</name>
<accession>A0A9P9YCA9</accession>
<dbReference type="Proteomes" id="UP001059596">
    <property type="component" value="Unassembled WGS sequence"/>
</dbReference>
<evidence type="ECO:0000313" key="1">
    <source>
        <dbReference type="EMBL" id="KAI8034271.1"/>
    </source>
</evidence>
<protein>
    <submittedName>
        <fullName evidence="1">Uncharacterized protein</fullName>
    </submittedName>
</protein>
<reference evidence="1" key="1">
    <citation type="journal article" date="2023" name="Genome Biol. Evol.">
        <title>Long-read-based Genome Assembly of Drosophila gunungcola Reveals Fewer Chemosensory Genes in Flower-breeding Species.</title>
        <authorList>
            <person name="Negi A."/>
            <person name="Liao B.Y."/>
            <person name="Yeh S.D."/>
        </authorList>
    </citation>
    <scope>NUCLEOTIDE SEQUENCE</scope>
    <source>
        <strain evidence="1">Sukarami</strain>
    </source>
</reference>
<evidence type="ECO:0000313" key="2">
    <source>
        <dbReference type="Proteomes" id="UP001059596"/>
    </source>
</evidence>
<comment type="caution">
    <text evidence="1">The sequence shown here is derived from an EMBL/GenBank/DDBJ whole genome shotgun (WGS) entry which is preliminary data.</text>
</comment>
<gene>
    <name evidence="1" type="ORF">M5D96_012937</name>
</gene>
<dbReference type="AlphaFoldDB" id="A0A9P9YCA9"/>
<keyword evidence="2" id="KW-1185">Reference proteome</keyword>
<proteinExistence type="predicted"/>